<dbReference type="AlphaFoldDB" id="A0A9P5MSN0"/>
<accession>A0A9P5MSN0</accession>
<reference evidence="3" key="2">
    <citation type="journal article" date="2020" name="Nat. Commun.">
        <title>Large-scale genome sequencing of mycorrhizal fungi provides insights into the early evolution of symbiotic traits.</title>
        <authorList>
            <person name="Miyauchi S."/>
            <person name="Kiss E."/>
            <person name="Kuo A."/>
            <person name="Drula E."/>
            <person name="Kohler A."/>
            <person name="Sanchez-Garcia M."/>
            <person name="Morin E."/>
            <person name="Andreopoulos B."/>
            <person name="Barry K.W."/>
            <person name="Bonito G."/>
            <person name="Buee M."/>
            <person name="Carver A."/>
            <person name="Chen C."/>
            <person name="Cichocki N."/>
            <person name="Clum A."/>
            <person name="Culley D."/>
            <person name="Crous P.W."/>
            <person name="Fauchery L."/>
            <person name="Girlanda M."/>
            <person name="Hayes R.D."/>
            <person name="Keri Z."/>
            <person name="LaButti K."/>
            <person name="Lipzen A."/>
            <person name="Lombard V."/>
            <person name="Magnuson J."/>
            <person name="Maillard F."/>
            <person name="Murat C."/>
            <person name="Nolan M."/>
            <person name="Ohm R.A."/>
            <person name="Pangilinan J."/>
            <person name="Pereira M.F."/>
            <person name="Perotto S."/>
            <person name="Peter M."/>
            <person name="Pfister S."/>
            <person name="Riley R."/>
            <person name="Sitrit Y."/>
            <person name="Stielow J.B."/>
            <person name="Szollosi G."/>
            <person name="Zifcakova L."/>
            <person name="Stursova M."/>
            <person name="Spatafora J.W."/>
            <person name="Tedersoo L."/>
            <person name="Vaario L.M."/>
            <person name="Yamada A."/>
            <person name="Yan M."/>
            <person name="Wang P."/>
            <person name="Xu J."/>
            <person name="Bruns T."/>
            <person name="Baldrian P."/>
            <person name="Vilgalys R."/>
            <person name="Dunand C."/>
            <person name="Henrissat B."/>
            <person name="Grigoriev I.V."/>
            <person name="Hibbett D."/>
            <person name="Nagy L.G."/>
            <person name="Martin F.M."/>
        </authorList>
    </citation>
    <scope>NUCLEOTIDE SEQUENCE</scope>
    <source>
        <strain evidence="3">Prilba</strain>
    </source>
</reference>
<gene>
    <name evidence="3" type="ORF">DFH94DRAFT_89536</name>
</gene>
<reference evidence="3" key="1">
    <citation type="submission" date="2019-10" db="EMBL/GenBank/DDBJ databases">
        <authorList>
            <consortium name="DOE Joint Genome Institute"/>
            <person name="Kuo A."/>
            <person name="Miyauchi S."/>
            <person name="Kiss E."/>
            <person name="Drula E."/>
            <person name="Kohler A."/>
            <person name="Sanchez-Garcia M."/>
            <person name="Andreopoulos B."/>
            <person name="Barry K.W."/>
            <person name="Bonito G."/>
            <person name="Buee M."/>
            <person name="Carver A."/>
            <person name="Chen C."/>
            <person name="Cichocki N."/>
            <person name="Clum A."/>
            <person name="Culley D."/>
            <person name="Crous P.W."/>
            <person name="Fauchery L."/>
            <person name="Girlanda M."/>
            <person name="Hayes R."/>
            <person name="Keri Z."/>
            <person name="LaButti K."/>
            <person name="Lipzen A."/>
            <person name="Lombard V."/>
            <person name="Magnuson J."/>
            <person name="Maillard F."/>
            <person name="Morin E."/>
            <person name="Murat C."/>
            <person name="Nolan M."/>
            <person name="Ohm R."/>
            <person name="Pangilinan J."/>
            <person name="Pereira M."/>
            <person name="Perotto S."/>
            <person name="Peter M."/>
            <person name="Riley R."/>
            <person name="Sitrit Y."/>
            <person name="Stielow B."/>
            <person name="Szollosi G."/>
            <person name="Zifcakova L."/>
            <person name="Stursova M."/>
            <person name="Spatafora J.W."/>
            <person name="Tedersoo L."/>
            <person name="Vaario L.-M."/>
            <person name="Yamada A."/>
            <person name="Yan M."/>
            <person name="Wang P."/>
            <person name="Xu J."/>
            <person name="Bruns T."/>
            <person name="Baldrian P."/>
            <person name="Vilgalys R."/>
            <person name="Henrissat B."/>
            <person name="Grigoriev I.V."/>
            <person name="Hibbett D."/>
            <person name="Nagy L.G."/>
            <person name="Martin F.M."/>
        </authorList>
    </citation>
    <scope>NUCLEOTIDE SEQUENCE</scope>
    <source>
        <strain evidence="3">Prilba</strain>
    </source>
</reference>
<dbReference type="Gene3D" id="1.20.5.1430">
    <property type="match status" value="1"/>
</dbReference>
<dbReference type="Proteomes" id="UP000759537">
    <property type="component" value="Unassembled WGS sequence"/>
</dbReference>
<feature type="domain" description="EB1 C-terminal" evidence="2">
    <location>
        <begin position="5"/>
        <end position="41"/>
    </location>
</feature>
<dbReference type="OrthoDB" id="2119228at2759"/>
<evidence type="ECO:0000313" key="4">
    <source>
        <dbReference type="Proteomes" id="UP000759537"/>
    </source>
</evidence>
<proteinExistence type="predicted"/>
<evidence type="ECO:0000313" key="3">
    <source>
        <dbReference type="EMBL" id="KAF8477704.1"/>
    </source>
</evidence>
<dbReference type="GO" id="GO:0008017">
    <property type="term" value="F:microtubule binding"/>
    <property type="evidence" value="ECO:0007669"/>
    <property type="project" value="InterPro"/>
</dbReference>
<evidence type="ECO:0000256" key="1">
    <source>
        <dbReference type="SAM" id="MobiDB-lite"/>
    </source>
</evidence>
<comment type="caution">
    <text evidence="3">The sequence shown here is derived from an EMBL/GenBank/DDBJ whole genome shotgun (WGS) entry which is preliminary data.</text>
</comment>
<protein>
    <recommendedName>
        <fullName evidence="2">EB1 C-terminal domain-containing protein</fullName>
    </recommendedName>
</protein>
<sequence length="91" mass="10096">MNSTFYFAKVRDIETLVQKQPENPAKDGREDVTLVEIMKILDVFRCVILALASPKDSNRPSCSCPLIFSLAQLPKPPSTPSQNADSDTRLS</sequence>
<dbReference type="Pfam" id="PF03271">
    <property type="entry name" value="EB1"/>
    <property type="match status" value="1"/>
</dbReference>
<name>A0A9P5MSN0_9AGAM</name>
<dbReference type="InterPro" id="IPR004953">
    <property type="entry name" value="EB1_C"/>
</dbReference>
<dbReference type="EMBL" id="WHVB01000013">
    <property type="protein sequence ID" value="KAF8477704.1"/>
    <property type="molecule type" value="Genomic_DNA"/>
</dbReference>
<evidence type="ECO:0000259" key="2">
    <source>
        <dbReference type="Pfam" id="PF03271"/>
    </source>
</evidence>
<keyword evidence="4" id="KW-1185">Reference proteome</keyword>
<feature type="region of interest" description="Disordered" evidence="1">
    <location>
        <begin position="72"/>
        <end position="91"/>
    </location>
</feature>
<organism evidence="3 4">
    <name type="scientific">Russula ochroleuca</name>
    <dbReference type="NCBI Taxonomy" id="152965"/>
    <lineage>
        <taxon>Eukaryota</taxon>
        <taxon>Fungi</taxon>
        <taxon>Dikarya</taxon>
        <taxon>Basidiomycota</taxon>
        <taxon>Agaricomycotina</taxon>
        <taxon>Agaricomycetes</taxon>
        <taxon>Russulales</taxon>
        <taxon>Russulaceae</taxon>
        <taxon>Russula</taxon>
    </lineage>
</organism>